<name>A0A072VIN6_MEDTR</name>
<dbReference type="EMBL" id="CM001217">
    <property type="protein sequence ID" value="KEH41687.1"/>
    <property type="molecule type" value="Genomic_DNA"/>
</dbReference>
<proteinExistence type="predicted"/>
<evidence type="ECO:0000313" key="3">
    <source>
        <dbReference type="Proteomes" id="UP000002051"/>
    </source>
</evidence>
<dbReference type="HOGENOM" id="CLU_2486714_0_0_1"/>
<protein>
    <submittedName>
        <fullName evidence="1 2">Uncharacterized protein</fullName>
    </submittedName>
</protein>
<dbReference type="EnsemblPlants" id="KEH41687">
    <property type="protein sequence ID" value="KEH41687"/>
    <property type="gene ID" value="MTR_1g053735"/>
</dbReference>
<accession>A0A072VIN6</accession>
<reference evidence="1 3" key="1">
    <citation type="journal article" date="2011" name="Nature">
        <title>The Medicago genome provides insight into the evolution of rhizobial symbioses.</title>
        <authorList>
            <person name="Young N.D."/>
            <person name="Debelle F."/>
            <person name="Oldroyd G.E."/>
            <person name="Geurts R."/>
            <person name="Cannon S.B."/>
            <person name="Udvardi M.K."/>
            <person name="Benedito V.A."/>
            <person name="Mayer K.F."/>
            <person name="Gouzy J."/>
            <person name="Schoof H."/>
            <person name="Van de Peer Y."/>
            <person name="Proost S."/>
            <person name="Cook D.R."/>
            <person name="Meyers B.C."/>
            <person name="Spannagl M."/>
            <person name="Cheung F."/>
            <person name="De Mita S."/>
            <person name="Krishnakumar V."/>
            <person name="Gundlach H."/>
            <person name="Zhou S."/>
            <person name="Mudge J."/>
            <person name="Bharti A.K."/>
            <person name="Murray J.D."/>
            <person name="Naoumkina M.A."/>
            <person name="Rosen B."/>
            <person name="Silverstein K.A."/>
            <person name="Tang H."/>
            <person name="Rombauts S."/>
            <person name="Zhao P.X."/>
            <person name="Zhou P."/>
            <person name="Barbe V."/>
            <person name="Bardou P."/>
            <person name="Bechner M."/>
            <person name="Bellec A."/>
            <person name="Berger A."/>
            <person name="Berges H."/>
            <person name="Bidwell S."/>
            <person name="Bisseling T."/>
            <person name="Choisne N."/>
            <person name="Couloux A."/>
            <person name="Denny R."/>
            <person name="Deshpande S."/>
            <person name="Dai X."/>
            <person name="Doyle J.J."/>
            <person name="Dudez A.M."/>
            <person name="Farmer A.D."/>
            <person name="Fouteau S."/>
            <person name="Franken C."/>
            <person name="Gibelin C."/>
            <person name="Gish J."/>
            <person name="Goldstein S."/>
            <person name="Gonzalez A.J."/>
            <person name="Green P.J."/>
            <person name="Hallab A."/>
            <person name="Hartog M."/>
            <person name="Hua A."/>
            <person name="Humphray S.J."/>
            <person name="Jeong D.H."/>
            <person name="Jing Y."/>
            <person name="Jocker A."/>
            <person name="Kenton S.M."/>
            <person name="Kim D.J."/>
            <person name="Klee K."/>
            <person name="Lai H."/>
            <person name="Lang C."/>
            <person name="Lin S."/>
            <person name="Macmil S.L."/>
            <person name="Magdelenat G."/>
            <person name="Matthews L."/>
            <person name="McCorrison J."/>
            <person name="Monaghan E.L."/>
            <person name="Mun J.H."/>
            <person name="Najar F.Z."/>
            <person name="Nicholson C."/>
            <person name="Noirot C."/>
            <person name="O'Bleness M."/>
            <person name="Paule C.R."/>
            <person name="Poulain J."/>
            <person name="Prion F."/>
            <person name="Qin B."/>
            <person name="Qu C."/>
            <person name="Retzel E.F."/>
            <person name="Riddle C."/>
            <person name="Sallet E."/>
            <person name="Samain S."/>
            <person name="Samson N."/>
            <person name="Sanders I."/>
            <person name="Saurat O."/>
            <person name="Scarpelli C."/>
            <person name="Schiex T."/>
            <person name="Segurens B."/>
            <person name="Severin A.J."/>
            <person name="Sherrier D.J."/>
            <person name="Shi R."/>
            <person name="Sims S."/>
            <person name="Singer S.R."/>
            <person name="Sinharoy S."/>
            <person name="Sterck L."/>
            <person name="Viollet A."/>
            <person name="Wang B.B."/>
            <person name="Wang K."/>
            <person name="Wang M."/>
            <person name="Wang X."/>
            <person name="Warfsmann J."/>
            <person name="Weissenbach J."/>
            <person name="White D.D."/>
            <person name="White J.D."/>
            <person name="Wiley G.B."/>
            <person name="Wincker P."/>
            <person name="Xing Y."/>
            <person name="Yang L."/>
            <person name="Yao Z."/>
            <person name="Ying F."/>
            <person name="Zhai J."/>
            <person name="Zhou L."/>
            <person name="Zuber A."/>
            <person name="Denarie J."/>
            <person name="Dixon R.A."/>
            <person name="May G.D."/>
            <person name="Schwartz D.C."/>
            <person name="Rogers J."/>
            <person name="Quetier F."/>
            <person name="Town C.D."/>
            <person name="Roe B.A."/>
        </authorList>
    </citation>
    <scope>NUCLEOTIDE SEQUENCE [LARGE SCALE GENOMIC DNA]</scope>
    <source>
        <strain evidence="1">A17</strain>
        <strain evidence="2 3">cv. Jemalong A17</strain>
    </source>
</reference>
<reference evidence="1 3" key="2">
    <citation type="journal article" date="2014" name="BMC Genomics">
        <title>An improved genome release (version Mt4.0) for the model legume Medicago truncatula.</title>
        <authorList>
            <person name="Tang H."/>
            <person name="Krishnakumar V."/>
            <person name="Bidwell S."/>
            <person name="Rosen B."/>
            <person name="Chan A."/>
            <person name="Zhou S."/>
            <person name="Gentzbittel L."/>
            <person name="Childs K.L."/>
            <person name="Yandell M."/>
            <person name="Gundlach H."/>
            <person name="Mayer K.F."/>
            <person name="Schwartz D.C."/>
            <person name="Town C.D."/>
        </authorList>
    </citation>
    <scope>GENOME REANNOTATION</scope>
    <source>
        <strain evidence="1">A17</strain>
        <strain evidence="2 3">cv. Jemalong A17</strain>
    </source>
</reference>
<evidence type="ECO:0000313" key="1">
    <source>
        <dbReference type="EMBL" id="KEH41687.1"/>
    </source>
</evidence>
<sequence>MALSAPFSSSCANMLPIVPSDAAMYNFILLPFNNGESIGGFIKYDLTSSKAFWCSGSHLKISSFFNRSNGEKACVLPLLRLKKEDIP</sequence>
<dbReference type="Proteomes" id="UP000002051">
    <property type="component" value="Unassembled WGS sequence"/>
</dbReference>
<organism evidence="1 3">
    <name type="scientific">Medicago truncatula</name>
    <name type="common">Barrel medic</name>
    <name type="synonym">Medicago tribuloides</name>
    <dbReference type="NCBI Taxonomy" id="3880"/>
    <lineage>
        <taxon>Eukaryota</taxon>
        <taxon>Viridiplantae</taxon>
        <taxon>Streptophyta</taxon>
        <taxon>Embryophyta</taxon>
        <taxon>Tracheophyta</taxon>
        <taxon>Spermatophyta</taxon>
        <taxon>Magnoliopsida</taxon>
        <taxon>eudicotyledons</taxon>
        <taxon>Gunneridae</taxon>
        <taxon>Pentapetalae</taxon>
        <taxon>rosids</taxon>
        <taxon>fabids</taxon>
        <taxon>Fabales</taxon>
        <taxon>Fabaceae</taxon>
        <taxon>Papilionoideae</taxon>
        <taxon>50 kb inversion clade</taxon>
        <taxon>NPAAA clade</taxon>
        <taxon>Hologalegina</taxon>
        <taxon>IRL clade</taxon>
        <taxon>Trifolieae</taxon>
        <taxon>Medicago</taxon>
    </lineage>
</organism>
<gene>
    <name evidence="1" type="ordered locus">MTR_1g053735</name>
</gene>
<keyword evidence="3" id="KW-1185">Reference proteome</keyword>
<evidence type="ECO:0000313" key="2">
    <source>
        <dbReference type="EnsemblPlants" id="KEH41687"/>
    </source>
</evidence>
<reference evidence="2" key="3">
    <citation type="submission" date="2015-04" db="UniProtKB">
        <authorList>
            <consortium name="EnsemblPlants"/>
        </authorList>
    </citation>
    <scope>IDENTIFICATION</scope>
    <source>
        <strain evidence="2">cv. Jemalong A17</strain>
    </source>
</reference>
<dbReference type="AlphaFoldDB" id="A0A072VIN6"/>